<name>A0AAU9CRN7_9GAMM</name>
<accession>A0AAU9CRN7</accession>
<evidence type="ECO:0000256" key="2">
    <source>
        <dbReference type="SAM" id="Phobius"/>
    </source>
</evidence>
<evidence type="ECO:0000313" key="3">
    <source>
        <dbReference type="EMBL" id="BCX82628.1"/>
    </source>
</evidence>
<protein>
    <submittedName>
        <fullName evidence="3">Uncharacterized protein</fullName>
    </submittedName>
</protein>
<dbReference type="EMBL" id="AP024714">
    <property type="protein sequence ID" value="BCX82628.1"/>
    <property type="molecule type" value="Genomic_DNA"/>
</dbReference>
<dbReference type="AlphaFoldDB" id="A0AAU9CRN7"/>
<keyword evidence="2" id="KW-0472">Membrane</keyword>
<reference evidence="4" key="1">
    <citation type="journal article" date="2024" name="Int. J. Syst. Evol. Microbiol.">
        <title>Methylomarinovum tepidoasis sp. nov., a moderately thermophilic methanotroph of the family Methylothermaceae isolated from a deep-sea hydrothermal field.</title>
        <authorList>
            <person name="Hirayama H."/>
            <person name="Takaki Y."/>
            <person name="Abe M."/>
            <person name="Miyazaki M."/>
            <person name="Uematsu K."/>
            <person name="Matsui Y."/>
            <person name="Takai K."/>
        </authorList>
    </citation>
    <scope>NUCLEOTIDE SEQUENCE [LARGE SCALE GENOMIC DNA]</scope>
    <source>
        <strain evidence="4">IT-9</strain>
    </source>
</reference>
<sequence>MQFNPDQIVLWQYGPFKLSATLLFTWGVMALLVLGSWLATRRIRPTLRPGRWQNFLEALVEVIRNQIREVTHQDPTTGGHPVMMLACPGLRVALATTHRYRSLRQAKPGEGGSYVEGKTSLKPSERPDRCKSCPAKAGHQPEPSVAWSRSDPDCEAYTGGL</sequence>
<dbReference type="Proteomes" id="UP001321825">
    <property type="component" value="Chromosome"/>
</dbReference>
<keyword evidence="2" id="KW-0812">Transmembrane</keyword>
<evidence type="ECO:0000256" key="1">
    <source>
        <dbReference type="SAM" id="MobiDB-lite"/>
    </source>
</evidence>
<evidence type="ECO:0000313" key="4">
    <source>
        <dbReference type="Proteomes" id="UP001321825"/>
    </source>
</evidence>
<keyword evidence="4" id="KW-1185">Reference proteome</keyword>
<feature type="region of interest" description="Disordered" evidence="1">
    <location>
        <begin position="106"/>
        <end position="161"/>
    </location>
</feature>
<organism evidence="3 4">
    <name type="scientific">Methylomarinovum caldicuralii</name>
    <dbReference type="NCBI Taxonomy" id="438856"/>
    <lineage>
        <taxon>Bacteria</taxon>
        <taxon>Pseudomonadati</taxon>
        <taxon>Pseudomonadota</taxon>
        <taxon>Gammaproteobacteria</taxon>
        <taxon>Methylococcales</taxon>
        <taxon>Methylothermaceae</taxon>
        <taxon>Methylomarinovum</taxon>
    </lineage>
</organism>
<proteinExistence type="predicted"/>
<dbReference type="KEGG" id="mcau:MIT9_P2214"/>
<keyword evidence="2" id="KW-1133">Transmembrane helix</keyword>
<gene>
    <name evidence="3" type="ORF">MIT9_P2214</name>
</gene>
<feature type="transmembrane region" description="Helical" evidence="2">
    <location>
        <begin position="20"/>
        <end position="39"/>
    </location>
</feature>